<name>A0A7Y1MWF5_9PSED</name>
<gene>
    <name evidence="1" type="ORF">HBO33_31400</name>
</gene>
<comment type="caution">
    <text evidence="1">The sequence shown here is derived from an EMBL/GenBank/DDBJ whole genome shotgun (WGS) entry which is preliminary data.</text>
</comment>
<dbReference type="RefSeq" id="WP_076965361.1">
    <property type="nucleotide sequence ID" value="NZ_CBCRYT010000152.1"/>
</dbReference>
<dbReference type="EMBL" id="JAAQYP010000131">
    <property type="protein sequence ID" value="NNA99639.1"/>
    <property type="molecule type" value="Genomic_DNA"/>
</dbReference>
<dbReference type="AlphaFoldDB" id="A0A7Y1MWF5"/>
<protein>
    <submittedName>
        <fullName evidence="1">Uncharacterized protein</fullName>
    </submittedName>
</protein>
<accession>A0A7Y1MWF5</accession>
<sequence length="233" mass="26503">MDMLLPLYRQFDSGFGAVANSFKASADALEKTPEAGGLHPHLPTSYLYRHSIELYLKSCIIILHKKFDIPYADTPSGEAAIVVKHKCELLTNIHALMPLYLHLKFLIKTNLDFLSKLKDTDWALSADLDKRVRKIDGTDSSSTFFRYPVTKDKPKDQSKSTVQPKNWSTMVEDMHSGSKSVKAFLLVDEEYNVIESFNHDADKANALIKLLSKTAMDFCSLQMMIVWKLVERR</sequence>
<dbReference type="OrthoDB" id="9181631at2"/>
<organism evidence="1 2">
    <name type="scientific">Pseudomonas gessardii</name>
    <dbReference type="NCBI Taxonomy" id="78544"/>
    <lineage>
        <taxon>Bacteria</taxon>
        <taxon>Pseudomonadati</taxon>
        <taxon>Pseudomonadota</taxon>
        <taxon>Gammaproteobacteria</taxon>
        <taxon>Pseudomonadales</taxon>
        <taxon>Pseudomonadaceae</taxon>
        <taxon>Pseudomonas</taxon>
    </lineage>
</organism>
<proteinExistence type="predicted"/>
<dbReference type="GeneID" id="70104620"/>
<evidence type="ECO:0000313" key="2">
    <source>
        <dbReference type="Proteomes" id="UP000542111"/>
    </source>
</evidence>
<dbReference type="Proteomes" id="UP000542111">
    <property type="component" value="Unassembled WGS sequence"/>
</dbReference>
<evidence type="ECO:0000313" key="1">
    <source>
        <dbReference type="EMBL" id="NNA99639.1"/>
    </source>
</evidence>
<reference evidence="1 2" key="1">
    <citation type="journal article" date="2020" name="Front. Microbiol.">
        <title>Genetic Organization of the aprX-lipA2 Operon Affects the Proteolytic Potential of Pseudomonas Species in Milk.</title>
        <authorList>
            <person name="Maier C."/>
            <person name="Huptas C."/>
            <person name="von Neubeck M."/>
            <person name="Scherer S."/>
            <person name="Wenning M."/>
            <person name="Lucking G."/>
        </authorList>
    </citation>
    <scope>NUCLEOTIDE SEQUENCE [LARGE SCALE GENOMIC DNA]</scope>
    <source>
        <strain evidence="1 2">G4779</strain>
    </source>
</reference>